<keyword evidence="1" id="KW-0472">Membrane</keyword>
<comment type="caution">
    <text evidence="4">The sequence shown here is derived from an EMBL/GenBank/DDBJ whole genome shotgun (WGS) entry which is preliminary data.</text>
</comment>
<feature type="domain" description="ABC-type uncharacterised transport system" evidence="2">
    <location>
        <begin position="223"/>
        <end position="331"/>
    </location>
</feature>
<evidence type="ECO:0000256" key="1">
    <source>
        <dbReference type="SAM" id="Phobius"/>
    </source>
</evidence>
<keyword evidence="5" id="KW-1185">Reference proteome</keyword>
<feature type="transmembrane region" description="Helical" evidence="1">
    <location>
        <begin position="14"/>
        <end position="35"/>
    </location>
</feature>
<dbReference type="Proteomes" id="UP000664844">
    <property type="component" value="Unassembled WGS sequence"/>
</dbReference>
<gene>
    <name evidence="4" type="ORF">J0895_04535</name>
</gene>
<dbReference type="RefSeq" id="WP_207086932.1">
    <property type="nucleotide sequence ID" value="NZ_JAFLQW010000120.1"/>
</dbReference>
<keyword evidence="1" id="KW-0812">Transmembrane</keyword>
<accession>A0ABS3FNI9</accession>
<keyword evidence="1" id="KW-1133">Transmembrane helix</keyword>
<evidence type="ECO:0000313" key="4">
    <source>
        <dbReference type="EMBL" id="MBO0348383.1"/>
    </source>
</evidence>
<proteinExistence type="predicted"/>
<sequence>MKTIEKKPRGLTKYFKYAVFLGLFLTIGGAIPGLLTGWQPVTSGLVIAGVTVLLLWLVWMLTNAEGGWNPRSAQAGTNAFVATLSVLVILGLINFLGVRYTERFDLTENQRFTLAPQSQQLVRNLPQPVKVWVFAGEPERGDLELLENYRSQAPNLFNFQYVDPSRQPTVARQFGVQSFGEVYLASEDGTRQQFVQTVSSVSSLSEARLTSSLEQFTSDRSYKVYLLQGHGERPLEAGRGAISQAVASLQDKNFLVEPLNLARLPRVPPDASVVVIAGPKQPLFPQEVQALRAYLQQGGSLFVAIDPDTNPGLDPLLKEWGIELDKTIAIDGSGSGG</sequence>
<dbReference type="Pfam" id="PF23357">
    <property type="entry name" value="DUF7088"/>
    <property type="match status" value="1"/>
</dbReference>
<evidence type="ECO:0000313" key="5">
    <source>
        <dbReference type="Proteomes" id="UP000664844"/>
    </source>
</evidence>
<evidence type="ECO:0000259" key="3">
    <source>
        <dbReference type="Pfam" id="PF23357"/>
    </source>
</evidence>
<dbReference type="InterPro" id="IPR055396">
    <property type="entry name" value="DUF7088"/>
</dbReference>
<dbReference type="Pfam" id="PF09822">
    <property type="entry name" value="ABC_transp_aux"/>
    <property type="match status" value="1"/>
</dbReference>
<feature type="non-terminal residue" evidence="4">
    <location>
        <position position="337"/>
    </location>
</feature>
<feature type="transmembrane region" description="Helical" evidence="1">
    <location>
        <begin position="79"/>
        <end position="100"/>
    </location>
</feature>
<dbReference type="InterPro" id="IPR019196">
    <property type="entry name" value="ABC_transp_unknown"/>
</dbReference>
<reference evidence="4 5" key="1">
    <citation type="submission" date="2021-03" db="EMBL/GenBank/DDBJ databases">
        <title>Metabolic Capacity of the Antarctic Cyanobacterium Phormidium pseudopriestleyi that Sustains Oxygenic Photosynthesis in the Presence of Hydrogen Sulfide.</title>
        <authorList>
            <person name="Lumian J.E."/>
            <person name="Jungblut A.D."/>
            <person name="Dillon M.L."/>
            <person name="Hawes I."/>
            <person name="Doran P.T."/>
            <person name="Mackey T.J."/>
            <person name="Dick G.J."/>
            <person name="Grettenberger C.L."/>
            <person name="Sumner D.Y."/>
        </authorList>
    </citation>
    <scope>NUCLEOTIDE SEQUENCE [LARGE SCALE GENOMIC DNA]</scope>
    <source>
        <strain evidence="4 5">FRX01</strain>
    </source>
</reference>
<feature type="domain" description="DUF7088" evidence="3">
    <location>
        <begin position="108"/>
        <end position="178"/>
    </location>
</feature>
<name>A0ABS3FNI9_9CYAN</name>
<dbReference type="EMBL" id="JAFLQW010000120">
    <property type="protein sequence ID" value="MBO0348383.1"/>
    <property type="molecule type" value="Genomic_DNA"/>
</dbReference>
<organism evidence="4 5">
    <name type="scientific">Phormidium pseudopriestleyi FRX01</name>
    <dbReference type="NCBI Taxonomy" id="1759528"/>
    <lineage>
        <taxon>Bacteria</taxon>
        <taxon>Bacillati</taxon>
        <taxon>Cyanobacteriota</taxon>
        <taxon>Cyanophyceae</taxon>
        <taxon>Oscillatoriophycideae</taxon>
        <taxon>Oscillatoriales</taxon>
        <taxon>Oscillatoriaceae</taxon>
        <taxon>Phormidium</taxon>
    </lineage>
</organism>
<evidence type="ECO:0000259" key="2">
    <source>
        <dbReference type="Pfam" id="PF09822"/>
    </source>
</evidence>
<protein>
    <submittedName>
        <fullName evidence="4">Gldg family protein</fullName>
    </submittedName>
</protein>
<feature type="transmembrane region" description="Helical" evidence="1">
    <location>
        <begin position="41"/>
        <end position="59"/>
    </location>
</feature>